<keyword evidence="4" id="KW-1185">Reference proteome</keyword>
<reference evidence="3" key="5">
    <citation type="submission" date="2015-06" db="UniProtKB">
        <authorList>
            <consortium name="EnsemblFungi"/>
        </authorList>
    </citation>
    <scope>IDENTIFICATION</scope>
    <source>
        <strain evidence="3">ATCC 64411</strain>
    </source>
</reference>
<dbReference type="EnsemblFungi" id="MAPG_04508T0">
    <property type="protein sequence ID" value="MAPG_04508T0"/>
    <property type="gene ID" value="MAPG_04508"/>
</dbReference>
<gene>
    <name evidence="2" type="ORF">MAPG_04508</name>
</gene>
<dbReference type="EMBL" id="GL876968">
    <property type="protein sequence ID" value="KLU85485.1"/>
    <property type="molecule type" value="Genomic_DNA"/>
</dbReference>
<evidence type="ECO:0000313" key="3">
    <source>
        <dbReference type="EnsemblFungi" id="MAPG_04508T0"/>
    </source>
</evidence>
<accession>A0A0C4DWX4</accession>
<protein>
    <submittedName>
        <fullName evidence="2 3">Uncharacterized protein</fullName>
    </submittedName>
</protein>
<feature type="region of interest" description="Disordered" evidence="1">
    <location>
        <begin position="178"/>
        <end position="197"/>
    </location>
</feature>
<dbReference type="VEuPathDB" id="FungiDB:MAPG_04508"/>
<evidence type="ECO:0000313" key="2">
    <source>
        <dbReference type="EMBL" id="KLU85485.1"/>
    </source>
</evidence>
<reference evidence="4" key="2">
    <citation type="submission" date="2010-05" db="EMBL/GenBank/DDBJ databases">
        <title>The genome sequence of Magnaporthe poae strain ATCC 64411.</title>
        <authorList>
            <person name="Ma L.-J."/>
            <person name="Dead R."/>
            <person name="Young S."/>
            <person name="Zeng Q."/>
            <person name="Koehrsen M."/>
            <person name="Alvarado L."/>
            <person name="Berlin A."/>
            <person name="Chapman S.B."/>
            <person name="Chen Z."/>
            <person name="Freedman E."/>
            <person name="Gellesch M."/>
            <person name="Goldberg J."/>
            <person name="Griggs A."/>
            <person name="Gujja S."/>
            <person name="Heilman E.R."/>
            <person name="Heiman D."/>
            <person name="Hepburn T."/>
            <person name="Howarth C."/>
            <person name="Jen D."/>
            <person name="Larson L."/>
            <person name="Mehta T."/>
            <person name="Neiman D."/>
            <person name="Pearson M."/>
            <person name="Roberts A."/>
            <person name="Saif S."/>
            <person name="Shea T."/>
            <person name="Shenoy N."/>
            <person name="Sisk P."/>
            <person name="Stolte C."/>
            <person name="Sykes S."/>
            <person name="Walk T."/>
            <person name="White J."/>
            <person name="Yandava C."/>
            <person name="Haas B."/>
            <person name="Nusbaum C."/>
            <person name="Birren B."/>
        </authorList>
    </citation>
    <scope>NUCLEOTIDE SEQUENCE [LARGE SCALE GENOMIC DNA]</scope>
    <source>
        <strain evidence="4">ATCC 64411 / 73-15</strain>
    </source>
</reference>
<evidence type="ECO:0000256" key="1">
    <source>
        <dbReference type="SAM" id="MobiDB-lite"/>
    </source>
</evidence>
<sequence length="216" mass="24092">MLFSLFSLGTASSARQKNDLAPPRSPNFTAKRWIVAGRKQTCNCQSTIFAPKQANVKRKTSCPIRFKSSSFLCRFYQGMNSCTWIIASAMPTIFLSLGIFLENVSAYPCQLPLLNLFPIVPAPRTQFGLWRLPRLFTLLRLVPPSQTRPPTLGRRYRKRGQTVCHLGVAPSPLLRPRNKRMAETSDTGPRAECGQHAVGHGWDQAPAAVILKGRLI</sequence>
<proteinExistence type="predicted"/>
<reference evidence="2" key="3">
    <citation type="submission" date="2011-03" db="EMBL/GenBank/DDBJ databases">
        <title>Annotation of Magnaporthe poae ATCC 64411.</title>
        <authorList>
            <person name="Ma L.-J."/>
            <person name="Dead R."/>
            <person name="Young S.K."/>
            <person name="Zeng Q."/>
            <person name="Gargeya S."/>
            <person name="Fitzgerald M."/>
            <person name="Haas B."/>
            <person name="Abouelleil A."/>
            <person name="Alvarado L."/>
            <person name="Arachchi H.M."/>
            <person name="Berlin A."/>
            <person name="Brown A."/>
            <person name="Chapman S.B."/>
            <person name="Chen Z."/>
            <person name="Dunbar C."/>
            <person name="Freedman E."/>
            <person name="Gearin G."/>
            <person name="Gellesch M."/>
            <person name="Goldberg J."/>
            <person name="Griggs A."/>
            <person name="Gujja S."/>
            <person name="Heiman D."/>
            <person name="Howarth C."/>
            <person name="Larson L."/>
            <person name="Lui A."/>
            <person name="MacDonald P.J.P."/>
            <person name="Mehta T."/>
            <person name="Montmayeur A."/>
            <person name="Murphy C."/>
            <person name="Neiman D."/>
            <person name="Pearson M."/>
            <person name="Priest M."/>
            <person name="Roberts A."/>
            <person name="Saif S."/>
            <person name="Shea T."/>
            <person name="Shenoy N."/>
            <person name="Sisk P."/>
            <person name="Stolte C."/>
            <person name="Sykes S."/>
            <person name="Yandava C."/>
            <person name="Wortman J."/>
            <person name="Nusbaum C."/>
            <person name="Birren B."/>
        </authorList>
    </citation>
    <scope>NUCLEOTIDE SEQUENCE</scope>
    <source>
        <strain evidence="2">ATCC 64411</strain>
    </source>
</reference>
<dbReference type="Proteomes" id="UP000011715">
    <property type="component" value="Unassembled WGS sequence"/>
</dbReference>
<reference evidence="3" key="4">
    <citation type="journal article" date="2015" name="G3 (Bethesda)">
        <title>Genome sequences of three phytopathogenic species of the Magnaporthaceae family of fungi.</title>
        <authorList>
            <person name="Okagaki L.H."/>
            <person name="Nunes C.C."/>
            <person name="Sailsbery J."/>
            <person name="Clay B."/>
            <person name="Brown D."/>
            <person name="John T."/>
            <person name="Oh Y."/>
            <person name="Young N."/>
            <person name="Fitzgerald M."/>
            <person name="Haas B.J."/>
            <person name="Zeng Q."/>
            <person name="Young S."/>
            <person name="Adiconis X."/>
            <person name="Fan L."/>
            <person name="Levin J.Z."/>
            <person name="Mitchell T.K."/>
            <person name="Okubara P.A."/>
            <person name="Farman M.L."/>
            <person name="Kohn L.M."/>
            <person name="Birren B."/>
            <person name="Ma L.-J."/>
            <person name="Dean R.A."/>
        </authorList>
    </citation>
    <scope>NUCLEOTIDE SEQUENCE</scope>
    <source>
        <strain evidence="3">ATCC 64411 / 73-15</strain>
    </source>
</reference>
<dbReference type="EMBL" id="ADBL01001062">
    <property type="status" value="NOT_ANNOTATED_CDS"/>
    <property type="molecule type" value="Genomic_DNA"/>
</dbReference>
<organism evidence="3 4">
    <name type="scientific">Magnaporthiopsis poae (strain ATCC 64411 / 73-15)</name>
    <name type="common">Kentucky bluegrass fungus</name>
    <name type="synonym">Magnaporthe poae</name>
    <dbReference type="NCBI Taxonomy" id="644358"/>
    <lineage>
        <taxon>Eukaryota</taxon>
        <taxon>Fungi</taxon>
        <taxon>Dikarya</taxon>
        <taxon>Ascomycota</taxon>
        <taxon>Pezizomycotina</taxon>
        <taxon>Sordariomycetes</taxon>
        <taxon>Sordariomycetidae</taxon>
        <taxon>Magnaporthales</taxon>
        <taxon>Magnaporthaceae</taxon>
        <taxon>Magnaporthiopsis</taxon>
    </lineage>
</organism>
<reference evidence="2" key="1">
    <citation type="submission" date="2010-05" db="EMBL/GenBank/DDBJ databases">
        <title>The Genome Sequence of Magnaporthe poae strain ATCC 64411.</title>
        <authorList>
            <consortium name="The Broad Institute Genome Sequencing Platform"/>
            <consortium name="Broad Institute Genome Sequencing Center for Infectious Disease"/>
            <person name="Ma L.-J."/>
            <person name="Dead R."/>
            <person name="Young S."/>
            <person name="Zeng Q."/>
            <person name="Koehrsen M."/>
            <person name="Alvarado L."/>
            <person name="Berlin A."/>
            <person name="Chapman S.B."/>
            <person name="Chen Z."/>
            <person name="Freedman E."/>
            <person name="Gellesch M."/>
            <person name="Goldberg J."/>
            <person name="Griggs A."/>
            <person name="Gujja S."/>
            <person name="Heilman E.R."/>
            <person name="Heiman D."/>
            <person name="Hepburn T."/>
            <person name="Howarth C."/>
            <person name="Jen D."/>
            <person name="Larson L."/>
            <person name="Mehta T."/>
            <person name="Neiman D."/>
            <person name="Pearson M."/>
            <person name="Roberts A."/>
            <person name="Saif S."/>
            <person name="Shea T."/>
            <person name="Shenoy N."/>
            <person name="Sisk P."/>
            <person name="Stolte C."/>
            <person name="Sykes S."/>
            <person name="Walk T."/>
            <person name="White J."/>
            <person name="Yandava C."/>
            <person name="Haas B."/>
            <person name="Nusbaum C."/>
            <person name="Birren B."/>
        </authorList>
    </citation>
    <scope>NUCLEOTIDE SEQUENCE</scope>
    <source>
        <strain evidence="2">ATCC 64411</strain>
    </source>
</reference>
<dbReference type="AlphaFoldDB" id="A0A0C4DWX4"/>
<name>A0A0C4DWX4_MAGP6</name>
<evidence type="ECO:0000313" key="4">
    <source>
        <dbReference type="Proteomes" id="UP000011715"/>
    </source>
</evidence>